<keyword evidence="2" id="KW-1185">Reference proteome</keyword>
<dbReference type="SUPFAM" id="SSF50475">
    <property type="entry name" value="FMN-binding split barrel"/>
    <property type="match status" value="1"/>
</dbReference>
<gene>
    <name evidence="1" type="ORF">LAFE_0F03598G</name>
</gene>
<dbReference type="EMBL" id="LT598490">
    <property type="protein sequence ID" value="SCW02309.1"/>
    <property type="molecule type" value="Genomic_DNA"/>
</dbReference>
<dbReference type="PIRSF" id="PIRSF010372">
    <property type="entry name" value="PaiB"/>
    <property type="match status" value="1"/>
</dbReference>
<dbReference type="Pfam" id="PF04299">
    <property type="entry name" value="FMN_bind_2"/>
    <property type="match status" value="1"/>
</dbReference>
<organism evidence="1 2">
    <name type="scientific">Lachancea fermentati</name>
    <name type="common">Zygosaccharomyces fermentati</name>
    <dbReference type="NCBI Taxonomy" id="4955"/>
    <lineage>
        <taxon>Eukaryota</taxon>
        <taxon>Fungi</taxon>
        <taxon>Dikarya</taxon>
        <taxon>Ascomycota</taxon>
        <taxon>Saccharomycotina</taxon>
        <taxon>Saccharomycetes</taxon>
        <taxon>Saccharomycetales</taxon>
        <taxon>Saccharomycetaceae</taxon>
        <taxon>Lachancea</taxon>
    </lineage>
</organism>
<dbReference type="AlphaFoldDB" id="A0A1G4MEH8"/>
<reference evidence="2" key="1">
    <citation type="submission" date="2016-03" db="EMBL/GenBank/DDBJ databases">
        <authorList>
            <person name="Devillers H."/>
        </authorList>
    </citation>
    <scope>NUCLEOTIDE SEQUENCE [LARGE SCALE GENOMIC DNA]</scope>
</reference>
<dbReference type="PANTHER" id="PTHR35802">
    <property type="entry name" value="PROTEASE SYNTHASE AND SPORULATION PROTEIN PAI 2"/>
    <property type="match status" value="1"/>
</dbReference>
<name>A0A1G4MEH8_LACFM</name>
<accession>A0A1G4MEH8</accession>
<dbReference type="InterPro" id="IPR007396">
    <property type="entry name" value="TR_PAI2-type"/>
</dbReference>
<dbReference type="Gene3D" id="2.30.110.10">
    <property type="entry name" value="Electron Transport, Fmn-binding Protein, Chain A"/>
    <property type="match status" value="1"/>
</dbReference>
<dbReference type="Proteomes" id="UP000190831">
    <property type="component" value="Chromosome F"/>
</dbReference>
<proteinExistence type="predicted"/>
<sequence>MYIPKEYESTDFSKQVALIREYPLGVLFSSGTRKSGILQFASQLYETKSPEVEMEASHIPFLFVESKDGKHKLIAHLARRNQLIDLLERSGKCLVVFQSVDSYISPSWYPLKKETHKFVPTWDFAAVHVYGTPKIIRDDKDWLINMLTLLTAQEEGKRPKGAEYEEKWKVSDAPESYLAIMLKNIVGIEIEIDSIQSKFKFDQKSPVVNVQGVIKNLLHEVGGDKGKGMAALVKENYPTEFLPDS</sequence>
<dbReference type="OrthoDB" id="2101473at2759"/>
<evidence type="ECO:0000313" key="1">
    <source>
        <dbReference type="EMBL" id="SCW02309.1"/>
    </source>
</evidence>
<dbReference type="PANTHER" id="PTHR35802:SF1">
    <property type="entry name" value="PROTEASE SYNTHASE AND SPORULATION PROTEIN PAI 2"/>
    <property type="match status" value="1"/>
</dbReference>
<evidence type="ECO:0000313" key="2">
    <source>
        <dbReference type="Proteomes" id="UP000190831"/>
    </source>
</evidence>
<protein>
    <submittedName>
        <fullName evidence="1">LAFE_0F03598g1_1</fullName>
    </submittedName>
</protein>
<dbReference type="OMA" id="AKANPQW"/>
<dbReference type="InterPro" id="IPR012349">
    <property type="entry name" value="Split_barrel_FMN-bd"/>
</dbReference>